<evidence type="ECO:0000259" key="5">
    <source>
        <dbReference type="PROSITE" id="PS50111"/>
    </source>
</evidence>
<sequence length="196" mass="20539">MAGLVHAAVEPTSRGVRGEGNYIRINALDAENIVRPLLYQRRAFLNQRVSHANEVRSLAQRASTAAKEIKELIGASVQTIHNGSALAGEAGKTMSDVTQAVARVTDIMGEIAAASAEQSRGIDQVNLTITQMDATTQQNAALVEQAAAASKSLETQGRELSQTVSAFRMPAGETATSAHARMQAAGSASPWQAATA</sequence>
<dbReference type="Pfam" id="PF00015">
    <property type="entry name" value="MCPsignal"/>
    <property type="match status" value="1"/>
</dbReference>
<dbReference type="PANTHER" id="PTHR43531:SF14">
    <property type="entry name" value="METHYL-ACCEPTING CHEMOTAXIS PROTEIN I-RELATED"/>
    <property type="match status" value="1"/>
</dbReference>
<evidence type="ECO:0000256" key="4">
    <source>
        <dbReference type="SAM" id="MobiDB-lite"/>
    </source>
</evidence>
<proteinExistence type="inferred from homology"/>
<evidence type="ECO:0000313" key="6">
    <source>
        <dbReference type="EMBL" id="EDT39690.1"/>
    </source>
</evidence>
<dbReference type="EMBL" id="ABLK01000172">
    <property type="protein sequence ID" value="EDT39690.1"/>
    <property type="molecule type" value="Genomic_DNA"/>
</dbReference>
<evidence type="ECO:0000256" key="1">
    <source>
        <dbReference type="ARBA" id="ARBA00022481"/>
    </source>
</evidence>
<dbReference type="PANTHER" id="PTHR43531">
    <property type="entry name" value="PROTEIN ICFG"/>
    <property type="match status" value="1"/>
</dbReference>
<dbReference type="PATRIC" id="fig|396597.7.peg.3244"/>
<gene>
    <name evidence="6" type="ORF">BamMEX5DRAFT_4524</name>
</gene>
<dbReference type="InterPro" id="IPR004089">
    <property type="entry name" value="MCPsignal_dom"/>
</dbReference>
<keyword evidence="1" id="KW-0488">Methylation</keyword>
<evidence type="ECO:0000313" key="7">
    <source>
        <dbReference type="Proteomes" id="UP000004814"/>
    </source>
</evidence>
<comment type="similarity">
    <text evidence="2">Belongs to the methyl-accepting chemotaxis (MCP) protein family.</text>
</comment>
<name>B1T9Q8_9BURK</name>
<accession>B1T9Q8</accession>
<dbReference type="PRINTS" id="PR00260">
    <property type="entry name" value="CHEMTRNSDUCR"/>
</dbReference>
<reference evidence="6 7" key="1">
    <citation type="submission" date="2008-03" db="EMBL/GenBank/DDBJ databases">
        <title>Sequencing of the draft genome and assembly of Burkholderia ambifaria MEX-5.</title>
        <authorList>
            <consortium name="US DOE Joint Genome Institute (JGI-PGF)"/>
            <person name="Copeland A."/>
            <person name="Lucas S."/>
            <person name="Lapidus A."/>
            <person name="Glavina del Rio T."/>
            <person name="Dalin E."/>
            <person name="Tice H."/>
            <person name="Bruce D."/>
            <person name="Goodwin L."/>
            <person name="Pitluck S."/>
            <person name="Larimer F."/>
            <person name="Land M.L."/>
            <person name="Hauser L."/>
            <person name="Tiedje J."/>
            <person name="Richardson P."/>
        </authorList>
    </citation>
    <scope>NUCLEOTIDE SEQUENCE [LARGE SCALE GENOMIC DNA]</scope>
    <source>
        <strain evidence="6 7">MEX-5</strain>
    </source>
</reference>
<dbReference type="Proteomes" id="UP000004814">
    <property type="component" value="Unassembled WGS sequence"/>
</dbReference>
<comment type="caution">
    <text evidence="6">The sequence shown here is derived from an EMBL/GenBank/DDBJ whole genome shotgun (WGS) entry which is preliminary data.</text>
</comment>
<organism evidence="6 7">
    <name type="scientific">Burkholderia ambifaria MEX-5</name>
    <dbReference type="NCBI Taxonomy" id="396597"/>
    <lineage>
        <taxon>Bacteria</taxon>
        <taxon>Pseudomonadati</taxon>
        <taxon>Pseudomonadota</taxon>
        <taxon>Betaproteobacteria</taxon>
        <taxon>Burkholderiales</taxon>
        <taxon>Burkholderiaceae</taxon>
        <taxon>Burkholderia</taxon>
        <taxon>Burkholderia cepacia complex</taxon>
    </lineage>
</organism>
<evidence type="ECO:0000256" key="3">
    <source>
        <dbReference type="PROSITE-ProRule" id="PRU00284"/>
    </source>
</evidence>
<feature type="domain" description="Methyl-accepting transducer" evidence="5">
    <location>
        <begin position="1"/>
        <end position="154"/>
    </location>
</feature>
<dbReference type="GO" id="GO:0007165">
    <property type="term" value="P:signal transduction"/>
    <property type="evidence" value="ECO:0007669"/>
    <property type="project" value="UniProtKB-KW"/>
</dbReference>
<dbReference type="SUPFAM" id="SSF58104">
    <property type="entry name" value="Methyl-accepting chemotaxis protein (MCP) signaling domain"/>
    <property type="match status" value="1"/>
</dbReference>
<dbReference type="GO" id="GO:0004888">
    <property type="term" value="F:transmembrane signaling receptor activity"/>
    <property type="evidence" value="ECO:0007669"/>
    <property type="project" value="InterPro"/>
</dbReference>
<evidence type="ECO:0000256" key="2">
    <source>
        <dbReference type="ARBA" id="ARBA00029447"/>
    </source>
</evidence>
<dbReference type="InterPro" id="IPR004090">
    <property type="entry name" value="Chemotax_Me-accpt_rcpt"/>
</dbReference>
<feature type="region of interest" description="Disordered" evidence="4">
    <location>
        <begin position="174"/>
        <end position="196"/>
    </location>
</feature>
<dbReference type="Gene3D" id="1.10.287.950">
    <property type="entry name" value="Methyl-accepting chemotaxis protein"/>
    <property type="match status" value="1"/>
</dbReference>
<dbReference type="AlphaFoldDB" id="B1T9Q8"/>
<keyword evidence="3" id="KW-0807">Transducer</keyword>
<protein>
    <submittedName>
        <fullName evidence="6">Methyl-accepting chemotaxis sensory transducer</fullName>
    </submittedName>
</protein>
<dbReference type="InterPro" id="IPR051310">
    <property type="entry name" value="MCP_chemotaxis"/>
</dbReference>
<dbReference type="PROSITE" id="PS50111">
    <property type="entry name" value="CHEMOTAXIS_TRANSDUC_2"/>
    <property type="match status" value="1"/>
</dbReference>
<dbReference type="SMART" id="SM00283">
    <property type="entry name" value="MA"/>
    <property type="match status" value="1"/>
</dbReference>
<dbReference type="GO" id="GO:0005886">
    <property type="term" value="C:plasma membrane"/>
    <property type="evidence" value="ECO:0007669"/>
    <property type="project" value="TreeGrafter"/>
</dbReference>
<dbReference type="GO" id="GO:0006935">
    <property type="term" value="P:chemotaxis"/>
    <property type="evidence" value="ECO:0007669"/>
    <property type="project" value="InterPro"/>
</dbReference>